<dbReference type="InterPro" id="IPR007061">
    <property type="entry name" value="MST-like"/>
</dbReference>
<dbReference type="SUPFAM" id="SSF109854">
    <property type="entry name" value="DinB/YfiT-like putative metalloenzymes"/>
    <property type="match status" value="1"/>
</dbReference>
<keyword evidence="2" id="KW-1185">Reference proteome</keyword>
<dbReference type="EMBL" id="BOPO01000055">
    <property type="protein sequence ID" value="GIL28102.1"/>
    <property type="molecule type" value="Genomic_DNA"/>
</dbReference>
<evidence type="ECO:0000313" key="2">
    <source>
        <dbReference type="Proteomes" id="UP000614996"/>
    </source>
</evidence>
<dbReference type="Proteomes" id="UP000614996">
    <property type="component" value="Unassembled WGS sequence"/>
</dbReference>
<accession>A0A8J4EKE2</accession>
<evidence type="ECO:0000313" key="1">
    <source>
        <dbReference type="EMBL" id="GIL28102.1"/>
    </source>
</evidence>
<dbReference type="Pfam" id="PF04978">
    <property type="entry name" value="MST"/>
    <property type="match status" value="1"/>
</dbReference>
<organism evidence="1 2">
    <name type="scientific">Actinocatenispora comari</name>
    <dbReference type="NCBI Taxonomy" id="2807577"/>
    <lineage>
        <taxon>Bacteria</taxon>
        <taxon>Bacillati</taxon>
        <taxon>Actinomycetota</taxon>
        <taxon>Actinomycetes</taxon>
        <taxon>Micromonosporales</taxon>
        <taxon>Micromonosporaceae</taxon>
        <taxon>Actinocatenispora</taxon>
    </lineage>
</organism>
<name>A0A8J4EKE2_9ACTN</name>
<comment type="caution">
    <text evidence="1">The sequence shown here is derived from an EMBL/GenBank/DDBJ whole genome shotgun (WGS) entry which is preliminary data.</text>
</comment>
<proteinExistence type="predicted"/>
<dbReference type="AlphaFoldDB" id="A0A8J4EKE2"/>
<reference evidence="2" key="1">
    <citation type="journal article" date="2021" name="Int. J. Syst. Evol. Microbiol.">
        <title>Actinocatenispora comari sp. nov., an endophytic actinomycete isolated from aerial parts of Comarum salesowianum.</title>
        <authorList>
            <person name="Oyunbileg N."/>
            <person name="Iizaka Y."/>
            <person name="Hamada M."/>
            <person name="Davaapurev B.O."/>
            <person name="Fukumoto A."/>
            <person name="Tsetseg B."/>
            <person name="Kato F."/>
            <person name="Tamura T."/>
            <person name="Batkhuu J."/>
            <person name="Anzai Y."/>
        </authorList>
    </citation>
    <scope>NUCLEOTIDE SEQUENCE [LARGE SCALE GENOMIC DNA]</scope>
    <source>
        <strain evidence="2">NUM-2625</strain>
    </source>
</reference>
<protein>
    <recommendedName>
        <fullName evidence="3">DinB family protein</fullName>
    </recommendedName>
</protein>
<dbReference type="Gene3D" id="1.20.120.450">
    <property type="entry name" value="dinb family like domain"/>
    <property type="match status" value="1"/>
</dbReference>
<gene>
    <name evidence="1" type="ORF">NUM_33560</name>
</gene>
<evidence type="ECO:0008006" key="3">
    <source>
        <dbReference type="Google" id="ProtNLM"/>
    </source>
</evidence>
<sequence length="155" mass="17438">MIDTPYAASERDMLLAYLRRQRELVCWKVTGLDDEAARKTSTASGLTIHWLVWHLGGAEYWWLSCRLGGQSPEDGDPGLDPDTATLAELVNDYRNECRRSDEIIAAHQLDDVAADGPPQTLRWMLQHLIEETSRHLGHLDLLCEQADGRTGEAPE</sequence>
<dbReference type="InterPro" id="IPR034660">
    <property type="entry name" value="DinB/YfiT-like"/>
</dbReference>